<keyword evidence="5" id="KW-1185">Reference proteome</keyword>
<dbReference type="InterPro" id="IPR013024">
    <property type="entry name" value="GGCT-like"/>
</dbReference>
<protein>
    <recommendedName>
        <fullName evidence="2">Putative gamma-glutamylcyclotransferase</fullName>
    </recommendedName>
</protein>
<keyword evidence="1" id="KW-0808">Transferase</keyword>
<proteinExistence type="predicted"/>
<sequence length="114" mass="12544">MSAPIFVYGTLLDPAVLARRGGDARLARRMVPAILLGHRRVALRGTPWPTLRPDRQGAVAGEVIHPPAAALRRLAAYEGAEYRLCPVRVLTPRGPLRARAWMAPPWRADVAPWP</sequence>
<dbReference type="RefSeq" id="WP_211851215.1">
    <property type="nucleotide sequence ID" value="NZ_JAAGBB010000004.1"/>
</dbReference>
<comment type="caution">
    <text evidence="4">The sequence shown here is derived from an EMBL/GenBank/DDBJ whole genome shotgun (WGS) entry which is preliminary data.</text>
</comment>
<dbReference type="PANTHER" id="PTHR31544:SF2">
    <property type="entry name" value="AIG2-LIKE PROTEIN D"/>
    <property type="match status" value="1"/>
</dbReference>
<dbReference type="Pfam" id="PF06094">
    <property type="entry name" value="GGACT"/>
    <property type="match status" value="1"/>
</dbReference>
<evidence type="ECO:0000256" key="1">
    <source>
        <dbReference type="ARBA" id="ARBA00022679"/>
    </source>
</evidence>
<dbReference type="CDD" id="cd06661">
    <property type="entry name" value="GGCT_like"/>
    <property type="match status" value="1"/>
</dbReference>
<evidence type="ECO:0000256" key="2">
    <source>
        <dbReference type="ARBA" id="ARBA00030602"/>
    </source>
</evidence>
<evidence type="ECO:0000313" key="5">
    <source>
        <dbReference type="Proteomes" id="UP001196870"/>
    </source>
</evidence>
<feature type="domain" description="Gamma-glutamylcyclotransferase AIG2-like" evidence="3">
    <location>
        <begin position="5"/>
        <end position="105"/>
    </location>
</feature>
<evidence type="ECO:0000313" key="4">
    <source>
        <dbReference type="EMBL" id="MBR0663625.1"/>
    </source>
</evidence>
<dbReference type="InterPro" id="IPR009288">
    <property type="entry name" value="AIG2-like_dom"/>
</dbReference>
<dbReference type="InterPro" id="IPR036568">
    <property type="entry name" value="GGCT-like_sf"/>
</dbReference>
<gene>
    <name evidence="4" type="ORF">GXW71_04565</name>
</gene>
<dbReference type="PANTHER" id="PTHR31544">
    <property type="entry name" value="AIG2-LIKE PROTEIN D"/>
    <property type="match status" value="1"/>
</dbReference>
<dbReference type="SUPFAM" id="SSF110857">
    <property type="entry name" value="Gamma-glutamyl cyclotransferase-like"/>
    <property type="match status" value="1"/>
</dbReference>
<dbReference type="Proteomes" id="UP001196870">
    <property type="component" value="Unassembled WGS sequence"/>
</dbReference>
<accession>A0ABS5ETK6</accession>
<name>A0ABS5ETK6_9PROT</name>
<evidence type="ECO:0000259" key="3">
    <source>
        <dbReference type="Pfam" id="PF06094"/>
    </source>
</evidence>
<organism evidence="4 5">
    <name type="scientific">Plastoroseomonas hellenica</name>
    <dbReference type="NCBI Taxonomy" id="2687306"/>
    <lineage>
        <taxon>Bacteria</taxon>
        <taxon>Pseudomonadati</taxon>
        <taxon>Pseudomonadota</taxon>
        <taxon>Alphaproteobacteria</taxon>
        <taxon>Acetobacterales</taxon>
        <taxon>Acetobacteraceae</taxon>
        <taxon>Plastoroseomonas</taxon>
    </lineage>
</organism>
<dbReference type="Gene3D" id="3.10.490.10">
    <property type="entry name" value="Gamma-glutamyl cyclotransferase-like"/>
    <property type="match status" value="1"/>
</dbReference>
<dbReference type="EMBL" id="JAAGBB010000004">
    <property type="protein sequence ID" value="MBR0663625.1"/>
    <property type="molecule type" value="Genomic_DNA"/>
</dbReference>
<reference evidence="5" key="1">
    <citation type="journal article" date="2021" name="Syst. Appl. Microbiol.">
        <title>Roseomonas hellenica sp. nov., isolated from roots of wild-growing Alkanna tinctoria.</title>
        <authorList>
            <person name="Rat A."/>
            <person name="Naranjo H.D."/>
            <person name="Lebbe L."/>
            <person name="Cnockaert M."/>
            <person name="Krigas N."/>
            <person name="Grigoriadou K."/>
            <person name="Maloupa E."/>
            <person name="Willems A."/>
        </authorList>
    </citation>
    <scope>NUCLEOTIDE SEQUENCE [LARGE SCALE GENOMIC DNA]</scope>
    <source>
        <strain evidence="5">LMG 31523</strain>
    </source>
</reference>
<dbReference type="InterPro" id="IPR045038">
    <property type="entry name" value="AIG2-like"/>
</dbReference>